<organism evidence="2 5">
    <name type="scientific">Segatella copri</name>
    <dbReference type="NCBI Taxonomy" id="165179"/>
    <lineage>
        <taxon>Bacteria</taxon>
        <taxon>Pseudomonadati</taxon>
        <taxon>Bacteroidota</taxon>
        <taxon>Bacteroidia</taxon>
        <taxon>Bacteroidales</taxon>
        <taxon>Prevotellaceae</taxon>
        <taxon>Segatella</taxon>
    </lineage>
</organism>
<dbReference type="Proteomes" id="UP000215155">
    <property type="component" value="Unassembled WGS sequence"/>
</dbReference>
<evidence type="ECO:0000256" key="1">
    <source>
        <dbReference type="SAM" id="Phobius"/>
    </source>
</evidence>
<dbReference type="RefSeq" id="WP_089542914.1">
    <property type="nucleotide sequence ID" value="NZ_DAWCKQ010000123.1"/>
</dbReference>
<evidence type="ECO:0000313" key="5">
    <source>
        <dbReference type="Proteomes" id="UP000477980"/>
    </source>
</evidence>
<comment type="caution">
    <text evidence="2">The sequence shown here is derived from an EMBL/GenBank/DDBJ whole genome shotgun (WGS) entry which is preliminary data.</text>
</comment>
<keyword evidence="1" id="KW-0472">Membrane</keyword>
<evidence type="ECO:0000313" key="4">
    <source>
        <dbReference type="Proteomes" id="UP000215155"/>
    </source>
</evidence>
<feature type="transmembrane region" description="Helical" evidence="1">
    <location>
        <begin position="12"/>
        <end position="31"/>
    </location>
</feature>
<keyword evidence="1" id="KW-0812">Transmembrane</keyword>
<proteinExistence type="predicted"/>
<sequence length="118" mass="13940">MSQKLSIIWNYLAHYKYLIVIIAGVLIVGVIDDNSIRQHIKYQIEIATLRSEIEKYRTEYDRDLRILKEMRKGPEVFGKIARERYFMKADNEDIFVLSTDLPGSVEIDENEEDKDSIR</sequence>
<dbReference type="OrthoDB" id="1467719at2"/>
<keyword evidence="1" id="KW-1133">Transmembrane helix</keyword>
<gene>
    <name evidence="3" type="ORF">CFT61_02525</name>
    <name evidence="2" type="ORF">F7D25_04075</name>
</gene>
<accession>A0A229IA84</accession>
<dbReference type="AlphaFoldDB" id="A0A229IA84"/>
<evidence type="ECO:0000313" key="3">
    <source>
        <dbReference type="EMBL" id="OXL45118.1"/>
    </source>
</evidence>
<dbReference type="EMBL" id="NMPZ01000002">
    <property type="protein sequence ID" value="OXL45118.1"/>
    <property type="molecule type" value="Genomic_DNA"/>
</dbReference>
<reference evidence="2 5" key="2">
    <citation type="submission" date="2019-09" db="EMBL/GenBank/DDBJ databases">
        <title>Distinct polysaccharide growth profiles of human intestinal Prevotella copri isolates.</title>
        <authorList>
            <person name="Fehlner-Peach H."/>
            <person name="Magnabosco C."/>
            <person name="Raghavan V."/>
            <person name="Scher J.U."/>
            <person name="Tett A."/>
            <person name="Cox L.M."/>
            <person name="Gottsegen C."/>
            <person name="Watters A."/>
            <person name="Wiltshire- Gordon J.D."/>
            <person name="Segata N."/>
            <person name="Bonneau R."/>
            <person name="Littman D.R."/>
        </authorList>
    </citation>
    <scope>NUCLEOTIDE SEQUENCE [LARGE SCALE GENOMIC DNA]</scope>
    <source>
        <strain evidence="2">IAA917</strain>
        <strain evidence="5">iAA917</strain>
    </source>
</reference>
<evidence type="ECO:0000313" key="2">
    <source>
        <dbReference type="EMBL" id="MQP13604.1"/>
    </source>
</evidence>
<dbReference type="Proteomes" id="UP000477980">
    <property type="component" value="Unassembled WGS sequence"/>
</dbReference>
<reference evidence="3 4" key="1">
    <citation type="submission" date="2017-07" db="EMBL/GenBank/DDBJ databases">
        <title>Draft genome sequence of Prevotella copri isolated from the gut of healthy adult Indian.</title>
        <authorList>
            <person name="Das B."/>
            <person name="Bag S."/>
            <person name="Ghosh T.S."/>
        </authorList>
    </citation>
    <scope>NUCLEOTIDE SEQUENCE [LARGE SCALE GENOMIC DNA]</scope>
    <source>
        <strain evidence="3 4">Indica</strain>
    </source>
</reference>
<dbReference type="EMBL" id="VZAH01000041">
    <property type="protein sequence ID" value="MQP13604.1"/>
    <property type="molecule type" value="Genomic_DNA"/>
</dbReference>
<name>A0A229IA84_9BACT</name>
<protein>
    <submittedName>
        <fullName evidence="2 3">Septum formation initiator</fullName>
    </submittedName>
</protein>